<dbReference type="SUPFAM" id="SSF55729">
    <property type="entry name" value="Acyl-CoA N-acyltransferases (Nat)"/>
    <property type="match status" value="1"/>
</dbReference>
<accession>A0A0W0X3E8</accession>
<dbReference type="InterPro" id="IPR000182">
    <property type="entry name" value="GNAT_dom"/>
</dbReference>
<dbReference type="RefSeq" id="WP_025386603.1">
    <property type="nucleotide sequence ID" value="NZ_KV441804.1"/>
</dbReference>
<organism evidence="2 3">
    <name type="scientific">Legionella oakridgensis</name>
    <dbReference type="NCBI Taxonomy" id="29423"/>
    <lineage>
        <taxon>Bacteria</taxon>
        <taxon>Pseudomonadati</taxon>
        <taxon>Pseudomonadota</taxon>
        <taxon>Gammaproteobacteria</taxon>
        <taxon>Legionellales</taxon>
        <taxon>Legionellaceae</taxon>
        <taxon>Legionella</taxon>
    </lineage>
</organism>
<evidence type="ECO:0000259" key="1">
    <source>
        <dbReference type="PROSITE" id="PS51186"/>
    </source>
</evidence>
<evidence type="ECO:0000313" key="3">
    <source>
        <dbReference type="Proteomes" id="UP000054858"/>
    </source>
</evidence>
<dbReference type="Proteomes" id="UP000054858">
    <property type="component" value="Unassembled WGS sequence"/>
</dbReference>
<dbReference type="Gene3D" id="3.40.630.30">
    <property type="match status" value="1"/>
</dbReference>
<proteinExistence type="predicted"/>
<protein>
    <recommendedName>
        <fullName evidence="1">N-acetyltransferase domain-containing protein</fullName>
    </recommendedName>
</protein>
<gene>
    <name evidence="2" type="ORF">Loak_1170</name>
</gene>
<comment type="caution">
    <text evidence="2">The sequence shown here is derived from an EMBL/GenBank/DDBJ whole genome shotgun (WGS) entry which is preliminary data.</text>
</comment>
<dbReference type="AlphaFoldDB" id="A0A0W0X3E8"/>
<name>A0A0W0X3E8_9GAMM</name>
<sequence>MICKRSLIFTRLKDGPLFGGGFSNQPIPAAIKTDLEAKGFHSLGDFLGIAAKLDEVTFTTVNDKIKVRAVNTHKEYELFLTILCEVFQLSESIKMDFKDMYKSYGPQGKFKYYLGYYEGEPVSTLTTYTDGQTVGLYNGATLARFQKHGLCTALAQHVIKEAMTLKW</sequence>
<dbReference type="GO" id="GO:0016747">
    <property type="term" value="F:acyltransferase activity, transferring groups other than amino-acyl groups"/>
    <property type="evidence" value="ECO:0007669"/>
    <property type="project" value="InterPro"/>
</dbReference>
<dbReference type="EMBL" id="LNYP01000023">
    <property type="protein sequence ID" value="KTD39049.1"/>
    <property type="molecule type" value="Genomic_DNA"/>
</dbReference>
<evidence type="ECO:0000313" key="2">
    <source>
        <dbReference type="EMBL" id="KTD39049.1"/>
    </source>
</evidence>
<feature type="domain" description="N-acetyltransferase" evidence="1">
    <location>
        <begin position="65"/>
        <end position="167"/>
    </location>
</feature>
<dbReference type="InterPro" id="IPR016181">
    <property type="entry name" value="Acyl_CoA_acyltransferase"/>
</dbReference>
<dbReference type="PATRIC" id="fig|29423.5.peg.1223"/>
<reference evidence="2 3" key="1">
    <citation type="submission" date="2015-11" db="EMBL/GenBank/DDBJ databases">
        <title>Genomic analysis of 38 Legionella species identifies large and diverse effector repertoires.</title>
        <authorList>
            <person name="Burstein D."/>
            <person name="Amaro F."/>
            <person name="Zusman T."/>
            <person name="Lifshitz Z."/>
            <person name="Cohen O."/>
            <person name="Gilbert J.A."/>
            <person name="Pupko T."/>
            <person name="Shuman H.A."/>
            <person name="Segal G."/>
        </authorList>
    </citation>
    <scope>NUCLEOTIDE SEQUENCE [LARGE SCALE GENOMIC DNA]</scope>
    <source>
        <strain evidence="2 3">Oak Ridge-10</strain>
    </source>
</reference>
<dbReference type="PROSITE" id="PS51186">
    <property type="entry name" value="GNAT"/>
    <property type="match status" value="1"/>
</dbReference>